<dbReference type="SUPFAM" id="SSF52518">
    <property type="entry name" value="Thiamin diphosphate-binding fold (THDP-binding)"/>
    <property type="match status" value="2"/>
</dbReference>
<accession>B9AGA3</accession>
<dbReference type="InterPro" id="IPR045229">
    <property type="entry name" value="TPP_enz"/>
</dbReference>
<dbReference type="InterPro" id="IPR012001">
    <property type="entry name" value="Thiamin_PyroP_enz_TPP-bd_dom"/>
</dbReference>
<evidence type="ECO:0000256" key="3">
    <source>
        <dbReference type="RuleBase" id="RU362132"/>
    </source>
</evidence>
<evidence type="ECO:0000256" key="2">
    <source>
        <dbReference type="ARBA" id="ARBA00023052"/>
    </source>
</evidence>
<evidence type="ECO:0000259" key="4">
    <source>
        <dbReference type="Pfam" id="PF00205"/>
    </source>
</evidence>
<proteinExistence type="inferred from homology"/>
<evidence type="ECO:0000259" key="6">
    <source>
        <dbReference type="Pfam" id="PF02776"/>
    </source>
</evidence>
<name>B9AGA3_METSM</name>
<dbReference type="GO" id="GO:0000287">
    <property type="term" value="F:magnesium ion binding"/>
    <property type="evidence" value="ECO:0007669"/>
    <property type="project" value="InterPro"/>
</dbReference>
<sequence length="513" mass="56871">MMNVAAYLVKILEEEGLENIFGLPGEQILPFYKALKDSKINHILVRHEQAAMHAADAYYKSSHKLSACVATAAPGALNFTMALAGAYKDNVPLLVLTGDNPTDLRNEDVFQSLPTSEIFRNIVDETFNPLNGTEAVYALRAAIYKIRHDPKGPVHINLSNDVLLSEEFQDFDLCYLCENDLSNVKKAQKLINKSKKPLFVLGSGAISQRKVLKLIAESNGIPVATTFNSKGIIDENNPLNLGMAGTRGTPRANYAIKNSDCILALGARASERTFADLDEIEDKLIHVNINKKHLKGNYPIQGSVENFLCEVDFKKADWLDELLEIDNKIAVEGLDDKTLPLRPQVAINEILNQYEDNIIIGDAGSHITWVTLLKKSSDFGQLLFQSALGPMGYGIPGAIGAAVANPDKKIIVINGDGDFQMNIQELATIKEYDLNILIFIINNSQYGIIRQHEVNKYDMGPYQTDLKNPDFVKVAEAYGLKAKRAEKLEDLHDVDDYDIVDVAVRFEDIPLPK</sequence>
<dbReference type="PANTHER" id="PTHR18968">
    <property type="entry name" value="THIAMINE PYROPHOSPHATE ENZYMES"/>
    <property type="match status" value="1"/>
</dbReference>
<dbReference type="GO" id="GO:0003984">
    <property type="term" value="F:acetolactate synthase activity"/>
    <property type="evidence" value="ECO:0007669"/>
    <property type="project" value="TreeGrafter"/>
</dbReference>
<feature type="domain" description="Thiamine pyrophosphate enzyme central" evidence="4">
    <location>
        <begin position="184"/>
        <end position="308"/>
    </location>
</feature>
<keyword evidence="2 3" id="KW-0786">Thiamine pyrophosphate</keyword>
<dbReference type="FunFam" id="3.40.50.970:FF:000007">
    <property type="entry name" value="Acetolactate synthase"/>
    <property type="match status" value="1"/>
</dbReference>
<gene>
    <name evidence="7" type="ORF">METSMIALI_01405</name>
</gene>
<dbReference type="PANTHER" id="PTHR18968:SF13">
    <property type="entry name" value="ACETOLACTATE SYNTHASE CATALYTIC SUBUNIT, MITOCHONDRIAL"/>
    <property type="match status" value="1"/>
</dbReference>
<dbReference type="Proteomes" id="UP000003489">
    <property type="component" value="Unassembled WGS sequence"/>
</dbReference>
<reference evidence="7 8" key="1">
    <citation type="submission" date="2008-10" db="EMBL/GenBank/DDBJ databases">
        <authorList>
            <person name="Fulton L."/>
            <person name="Clifton S."/>
            <person name="Fulton B."/>
            <person name="Xu J."/>
            <person name="Minx P."/>
            <person name="Pepin K.H."/>
            <person name="Johnson M."/>
            <person name="Bhonagiri V."/>
            <person name="Nash W.E."/>
            <person name="Mardis E.R."/>
            <person name="Wilson R.K."/>
        </authorList>
    </citation>
    <scope>NUCLEOTIDE SEQUENCE [LARGE SCALE GENOMIC DNA]</scope>
    <source>
        <strain evidence="7 8">DSM 2375</strain>
    </source>
</reference>
<dbReference type="InterPro" id="IPR029035">
    <property type="entry name" value="DHS-like_NAD/FAD-binding_dom"/>
</dbReference>
<dbReference type="GO" id="GO:0005948">
    <property type="term" value="C:acetolactate synthase complex"/>
    <property type="evidence" value="ECO:0007669"/>
    <property type="project" value="TreeGrafter"/>
</dbReference>
<dbReference type="Gene3D" id="3.40.50.970">
    <property type="match status" value="2"/>
</dbReference>
<evidence type="ECO:0000256" key="1">
    <source>
        <dbReference type="ARBA" id="ARBA00007812"/>
    </source>
</evidence>
<dbReference type="AlphaFoldDB" id="B9AGA3"/>
<comment type="similarity">
    <text evidence="1 3">Belongs to the TPP enzyme family.</text>
</comment>
<dbReference type="InterPro" id="IPR012000">
    <property type="entry name" value="Thiamin_PyroP_enz_cen_dom"/>
</dbReference>
<dbReference type="Pfam" id="PF00205">
    <property type="entry name" value="TPP_enzyme_M"/>
    <property type="match status" value="1"/>
</dbReference>
<dbReference type="EMBL" id="ABYW01000012">
    <property type="protein sequence ID" value="EEE42493.1"/>
    <property type="molecule type" value="Genomic_DNA"/>
</dbReference>
<dbReference type="Pfam" id="PF02776">
    <property type="entry name" value="TPP_enzyme_N"/>
    <property type="match status" value="1"/>
</dbReference>
<dbReference type="GO" id="GO:0030976">
    <property type="term" value="F:thiamine pyrophosphate binding"/>
    <property type="evidence" value="ECO:0007669"/>
    <property type="project" value="InterPro"/>
</dbReference>
<evidence type="ECO:0000259" key="5">
    <source>
        <dbReference type="Pfam" id="PF02775"/>
    </source>
</evidence>
<evidence type="ECO:0000313" key="7">
    <source>
        <dbReference type="EMBL" id="EEE42493.1"/>
    </source>
</evidence>
<dbReference type="Pfam" id="PF02775">
    <property type="entry name" value="TPP_enzyme_C"/>
    <property type="match status" value="1"/>
</dbReference>
<dbReference type="GO" id="GO:0009099">
    <property type="term" value="P:L-valine biosynthetic process"/>
    <property type="evidence" value="ECO:0007669"/>
    <property type="project" value="TreeGrafter"/>
</dbReference>
<dbReference type="GO" id="GO:0009097">
    <property type="term" value="P:isoleucine biosynthetic process"/>
    <property type="evidence" value="ECO:0007669"/>
    <property type="project" value="TreeGrafter"/>
</dbReference>
<reference evidence="7 8" key="2">
    <citation type="submission" date="2008-11" db="EMBL/GenBank/DDBJ databases">
        <title>Draft genome sequence of Methanobrevibacter smithii (DSM 2375).</title>
        <authorList>
            <person name="Sudarsanam P."/>
            <person name="Ley R."/>
            <person name="Guruge J."/>
            <person name="Turnbaugh P.J."/>
            <person name="Mahowald M."/>
            <person name="Liep D."/>
            <person name="Gordon J."/>
        </authorList>
    </citation>
    <scope>NUCLEOTIDE SEQUENCE [LARGE SCALE GENOMIC DNA]</scope>
    <source>
        <strain evidence="7 8">DSM 2375</strain>
    </source>
</reference>
<dbReference type="SUPFAM" id="SSF52467">
    <property type="entry name" value="DHS-like NAD/FAD-binding domain"/>
    <property type="match status" value="1"/>
</dbReference>
<dbReference type="GO" id="GO:0044272">
    <property type="term" value="P:sulfur compound biosynthetic process"/>
    <property type="evidence" value="ECO:0007669"/>
    <property type="project" value="UniProtKB-ARBA"/>
</dbReference>
<dbReference type="InterPro" id="IPR011766">
    <property type="entry name" value="TPP_enzyme_TPP-bd"/>
</dbReference>
<dbReference type="PATRIC" id="fig|483214.13.peg.1351"/>
<evidence type="ECO:0000313" key="8">
    <source>
        <dbReference type="Proteomes" id="UP000003489"/>
    </source>
</evidence>
<dbReference type="CDD" id="cd07035">
    <property type="entry name" value="TPP_PYR_POX_like"/>
    <property type="match status" value="1"/>
</dbReference>
<dbReference type="Gene3D" id="3.40.50.1220">
    <property type="entry name" value="TPP-binding domain"/>
    <property type="match status" value="1"/>
</dbReference>
<dbReference type="InterPro" id="IPR029061">
    <property type="entry name" value="THDP-binding"/>
</dbReference>
<protein>
    <submittedName>
        <fullName evidence="7">Thiamine pyrophosphate enzyme, C-terminal TPP binding domain protein</fullName>
    </submittedName>
</protein>
<dbReference type="HOGENOM" id="CLU_013748_3_1_2"/>
<organism evidence="7 8">
    <name type="scientific">Methanobrevibacter smithii DSM 2375</name>
    <dbReference type="NCBI Taxonomy" id="483214"/>
    <lineage>
        <taxon>Archaea</taxon>
        <taxon>Methanobacteriati</taxon>
        <taxon>Methanobacteriota</taxon>
        <taxon>Methanomada group</taxon>
        <taxon>Methanobacteria</taxon>
        <taxon>Methanobacteriales</taxon>
        <taxon>Methanobacteriaceae</taxon>
        <taxon>Methanobrevibacter</taxon>
    </lineage>
</organism>
<dbReference type="CDD" id="cd00568">
    <property type="entry name" value="TPP_enzymes"/>
    <property type="match status" value="1"/>
</dbReference>
<feature type="domain" description="Thiamine pyrophosphate enzyme TPP-binding" evidence="5">
    <location>
        <begin position="362"/>
        <end position="493"/>
    </location>
</feature>
<comment type="caution">
    <text evidence="7">The sequence shown here is derived from an EMBL/GenBank/DDBJ whole genome shotgun (WGS) entry which is preliminary data.</text>
</comment>
<dbReference type="GO" id="GO:0050660">
    <property type="term" value="F:flavin adenine dinucleotide binding"/>
    <property type="evidence" value="ECO:0007669"/>
    <property type="project" value="TreeGrafter"/>
</dbReference>
<feature type="domain" description="Thiamine pyrophosphate enzyme N-terminal TPP-binding" evidence="6">
    <location>
        <begin position="2"/>
        <end position="112"/>
    </location>
</feature>